<dbReference type="Gene3D" id="3.30.700.10">
    <property type="entry name" value="Glycoprotein, Type 4 Pilin"/>
    <property type="match status" value="1"/>
</dbReference>
<dbReference type="AlphaFoldDB" id="A0A2S8GRA8"/>
<gene>
    <name evidence="2" type="ORF">C5Y93_05580</name>
</gene>
<dbReference type="InterPro" id="IPR045584">
    <property type="entry name" value="Pilin-like"/>
</dbReference>
<dbReference type="Pfam" id="PF07963">
    <property type="entry name" value="N_methyl"/>
    <property type="match status" value="1"/>
</dbReference>
<dbReference type="InterPro" id="IPR011453">
    <property type="entry name" value="DUF1559"/>
</dbReference>
<protein>
    <submittedName>
        <fullName evidence="2">Prepilin-type cleavage/methylation domain-containing protein</fullName>
    </submittedName>
</protein>
<dbReference type="InterPro" id="IPR027558">
    <property type="entry name" value="Pre_pil_HX9DG_C"/>
</dbReference>
<evidence type="ECO:0000259" key="1">
    <source>
        <dbReference type="Pfam" id="PF07596"/>
    </source>
</evidence>
<dbReference type="PANTHER" id="PTHR30093">
    <property type="entry name" value="GENERAL SECRETION PATHWAY PROTEIN G"/>
    <property type="match status" value="1"/>
</dbReference>
<dbReference type="Proteomes" id="UP000237819">
    <property type="component" value="Unassembled WGS sequence"/>
</dbReference>
<comment type="caution">
    <text evidence="2">The sequence shown here is derived from an EMBL/GenBank/DDBJ whole genome shotgun (WGS) entry which is preliminary data.</text>
</comment>
<dbReference type="PANTHER" id="PTHR30093:SF2">
    <property type="entry name" value="TYPE II SECRETION SYSTEM PROTEIN H"/>
    <property type="match status" value="1"/>
</dbReference>
<dbReference type="EMBL" id="PUHZ01000006">
    <property type="protein sequence ID" value="PQO46969.1"/>
    <property type="molecule type" value="Genomic_DNA"/>
</dbReference>
<dbReference type="NCBIfam" id="TIGR02532">
    <property type="entry name" value="IV_pilin_GFxxxE"/>
    <property type="match status" value="1"/>
</dbReference>
<evidence type="ECO:0000313" key="2">
    <source>
        <dbReference type="EMBL" id="PQO46969.1"/>
    </source>
</evidence>
<name>A0A2S8GRA8_9BACT</name>
<dbReference type="RefSeq" id="WP_105334419.1">
    <property type="nucleotide sequence ID" value="NZ_PUHZ01000006.1"/>
</dbReference>
<dbReference type="PROSITE" id="PS00409">
    <property type="entry name" value="PROKAR_NTER_METHYL"/>
    <property type="match status" value="1"/>
</dbReference>
<dbReference type="OrthoDB" id="210622at2"/>
<dbReference type="SUPFAM" id="SSF54523">
    <property type="entry name" value="Pili subunits"/>
    <property type="match status" value="1"/>
</dbReference>
<evidence type="ECO:0000313" key="3">
    <source>
        <dbReference type="Proteomes" id="UP000237819"/>
    </source>
</evidence>
<sequence length="317" mass="33924">MTRKKFSGFTLVELLVVIAIIGVLVALLLPAVQQAREAARRIQCSNNLKQIGLALHNYHDTYRAFPAGYRIDRDNGETSPTYGWAVALLPFIEQDNLYEALSPHRPRPLAKVYVGGAAAADKQLLQTPIDGYRCPSDVTADLNNLCKFGNTPAFEVATSNYLAISGDGTSPHVDFSVTPAKAADGQGMFWGDSFLAFRDMVDGSSNTVVVSERDGGKTSVGNGTFKAGAWLGNGRQNYNSDYAAARCLARSAFGINRDYYAISSTGNQGKGVSSLHPGGVQVCMGDGSVNFMAETVNISTVFNPLCRRADGAVVGDY</sequence>
<accession>A0A2S8GRA8</accession>
<dbReference type="Pfam" id="PF07596">
    <property type="entry name" value="SBP_bac_10"/>
    <property type="match status" value="1"/>
</dbReference>
<dbReference type="NCBIfam" id="TIGR04294">
    <property type="entry name" value="pre_pil_HX9DG"/>
    <property type="match status" value="1"/>
</dbReference>
<reference evidence="2 3" key="1">
    <citation type="submission" date="2018-02" db="EMBL/GenBank/DDBJ databases">
        <title>Comparative genomes isolates from brazilian mangrove.</title>
        <authorList>
            <person name="Araujo J.E."/>
            <person name="Taketani R.G."/>
            <person name="Silva M.C.P."/>
            <person name="Loureco M.V."/>
            <person name="Andreote F.D."/>
        </authorList>
    </citation>
    <scope>NUCLEOTIDE SEQUENCE [LARGE SCALE GENOMIC DNA]</scope>
    <source>
        <strain evidence="2 3">Nap-Phe MGV</strain>
    </source>
</reference>
<proteinExistence type="predicted"/>
<organism evidence="2 3">
    <name type="scientific">Blastopirellula marina</name>
    <dbReference type="NCBI Taxonomy" id="124"/>
    <lineage>
        <taxon>Bacteria</taxon>
        <taxon>Pseudomonadati</taxon>
        <taxon>Planctomycetota</taxon>
        <taxon>Planctomycetia</taxon>
        <taxon>Pirellulales</taxon>
        <taxon>Pirellulaceae</taxon>
        <taxon>Blastopirellula</taxon>
    </lineage>
</organism>
<dbReference type="InterPro" id="IPR012902">
    <property type="entry name" value="N_methyl_site"/>
</dbReference>
<feature type="domain" description="DUF1559" evidence="1">
    <location>
        <begin position="33"/>
        <end position="297"/>
    </location>
</feature>